<dbReference type="Pfam" id="PF01075">
    <property type="entry name" value="Glyco_transf_9"/>
    <property type="match status" value="1"/>
</dbReference>
<dbReference type="InterPro" id="IPR002201">
    <property type="entry name" value="Glyco_trans_9"/>
</dbReference>
<evidence type="ECO:0000256" key="10">
    <source>
        <dbReference type="ARBA" id="ARBA00044041"/>
    </source>
</evidence>
<comment type="caution">
    <text evidence="14">The sequence shown here is derived from an EMBL/GenBank/DDBJ whole genome shotgun (WGS) entry which is preliminary data.</text>
</comment>
<accession>V9H5Q6</accession>
<evidence type="ECO:0000256" key="3">
    <source>
        <dbReference type="ARBA" id="ARBA00022475"/>
    </source>
</evidence>
<dbReference type="AlphaFoldDB" id="V9H5Q6"/>
<evidence type="ECO:0000256" key="7">
    <source>
        <dbReference type="ARBA" id="ARBA00022985"/>
    </source>
</evidence>
<dbReference type="EC" id="2.4.99.23" evidence="10"/>
<protein>
    <recommendedName>
        <fullName evidence="11">Lipopolysaccharide heptosyltransferase 1</fullName>
        <ecNumber evidence="10">2.4.99.23</ecNumber>
    </recommendedName>
    <alternativeName>
        <fullName evidence="12">ADP-heptose:lipopolysaccharide heptosyltransferase I</fullName>
    </alternativeName>
</protein>
<comment type="similarity">
    <text evidence="9">Belongs to the glycosyltransferase 9 family.</text>
</comment>
<reference evidence="14 15" key="2">
    <citation type="submission" date="2011-10" db="EMBL/GenBank/DDBJ databases">
        <title>The Genome Sequence of Simonsiella muelleri ATCC 29453.</title>
        <authorList>
            <consortium name="The Broad Institute Genome Sequencing Platform"/>
            <consortium name="The Broad Institute Genome Sequencing Center for Infectious Disease"/>
            <person name="Earl A."/>
            <person name="Ward D."/>
            <person name="Feldgarden M."/>
            <person name="Gevers D."/>
            <person name="Izard J."/>
            <person name="Baranova O.V."/>
            <person name="Blanton J.M."/>
            <person name="Tanner A.C."/>
            <person name="Dewhirst F."/>
            <person name="Young S.K."/>
            <person name="Zeng Q."/>
            <person name="Gargeya S."/>
            <person name="Fitzgerald M."/>
            <person name="Haas B."/>
            <person name="Abouelleil A."/>
            <person name="Alvarado L."/>
            <person name="Arachchi H.M."/>
            <person name="Berlin A."/>
            <person name="Brown A."/>
            <person name="Chapman S.B."/>
            <person name="Chen Z."/>
            <person name="Dunbar C."/>
            <person name="Freedman E."/>
            <person name="Gearin G."/>
            <person name="Goldberg J."/>
            <person name="Griggs A."/>
            <person name="Gujja S."/>
            <person name="Heiman D."/>
            <person name="Howarth C."/>
            <person name="Larson L."/>
            <person name="Lui A."/>
            <person name="MacDonald P.J.P."/>
            <person name="Montmayeur A."/>
            <person name="Murphy C."/>
            <person name="Neiman D."/>
            <person name="Pearson M."/>
            <person name="Priest M."/>
            <person name="Roberts A."/>
            <person name="Saif S."/>
            <person name="Shea T."/>
            <person name="Shenoy N."/>
            <person name="Sisk P."/>
            <person name="Stolte C."/>
            <person name="Sykes S."/>
            <person name="Wortman J."/>
            <person name="Nusbaum C."/>
            <person name="Birren B."/>
        </authorList>
    </citation>
    <scope>NUCLEOTIDE SEQUENCE [LARGE SCALE GENOMIC DNA]</scope>
    <source>
        <strain evidence="14 15">ATCC 29453</strain>
    </source>
</reference>
<gene>
    <name evidence="14" type="ORF">HMPREF9021_01553</name>
</gene>
<evidence type="ECO:0000256" key="5">
    <source>
        <dbReference type="ARBA" id="ARBA00022676"/>
    </source>
</evidence>
<sequence>MKLSTMKVLLVRLSSMGDLIHTLPAITDLSRYRPDIELHWLCEKSFADIARLHPFIKHIHMLEWRKWRTKLFQSDTWRALGSLKTDLRQAHYQQVVDSQGLIKSAVFAKWACAPIGGLDWHSAREPLASCFYANKFAVKKGEDAVWRNRQLFAQMFDYQADGAPDFGAVMPENASGSLKHLPEQYYVALHATSRDSKLWAFGHWLKFLNKLYESDGLPIMLPWGNLAEKQRAEQMADALPFVRVCAPLTLLQLADLLAKSRAVVGVDTGLLHLANAVNCPLVGIYTDSDPMKTGVQSSDWAKSVGGVGQMPSVNEVFDLLEICLKNKFQAD</sequence>
<comment type="pathway">
    <text evidence="2">Bacterial outer membrane biogenesis; LPS core biosynthesis.</text>
</comment>
<keyword evidence="3" id="KW-1003">Cell membrane</keyword>
<dbReference type="GO" id="GO:0008713">
    <property type="term" value="F:ADP-heptose-lipopolysaccharide heptosyltransferase activity"/>
    <property type="evidence" value="ECO:0007669"/>
    <property type="project" value="TreeGrafter"/>
</dbReference>
<reference evidence="14 15" key="1">
    <citation type="submission" date="2010-03" db="EMBL/GenBank/DDBJ databases">
        <authorList>
            <consortium name="The Broad Institute Genome Sequencing Platform"/>
            <person name="Ward D."/>
            <person name="Earl A."/>
            <person name="Feldgarden M."/>
            <person name="Gevers D."/>
            <person name="Young S."/>
            <person name="Zeng Q."/>
            <person name="Koehrsen M."/>
            <person name="Alvarado L."/>
            <person name="Berlin A.M."/>
            <person name="Borenstein D."/>
            <person name="Chapman S.B."/>
            <person name="Chen Z."/>
            <person name="Engels R."/>
            <person name="Freedman E."/>
            <person name="Gellesch M."/>
            <person name="Goldberg J."/>
            <person name="Griggs A."/>
            <person name="Gujja S."/>
            <person name="Heilman E.R."/>
            <person name="Heiman D.I."/>
            <person name="Hepburn T.A."/>
            <person name="Howarth C."/>
            <person name="Jen D."/>
            <person name="Larson L."/>
            <person name="Mehta T."/>
            <person name="Park D."/>
            <person name="Pearson M."/>
            <person name="Richards J."/>
            <person name="Roberts A."/>
            <person name="Saif S."/>
            <person name="Shea T.D."/>
            <person name="Shenoy N."/>
            <person name="Sisk P."/>
            <person name="Stolte C."/>
            <person name="Sykes S.N."/>
            <person name="Walk T."/>
            <person name="White J."/>
            <person name="Yandava C."/>
            <person name="Izard J."/>
            <person name="Baranova O.V."/>
            <person name="Blanton J.M."/>
            <person name="Tanner A.C."/>
            <person name="Dewhirst F."/>
            <person name="Haas B."/>
            <person name="Nusbaum C."/>
            <person name="Birren B."/>
        </authorList>
    </citation>
    <scope>NUCLEOTIDE SEQUENCE [LARGE SCALE GENOMIC DNA]</scope>
    <source>
        <strain evidence="14 15">ATCC 29453</strain>
    </source>
</reference>
<evidence type="ECO:0000256" key="13">
    <source>
        <dbReference type="ARBA" id="ARBA00049201"/>
    </source>
</evidence>
<organism evidence="14 15">
    <name type="scientific">Simonsiella muelleri ATCC 29453</name>
    <dbReference type="NCBI Taxonomy" id="641147"/>
    <lineage>
        <taxon>Bacteria</taxon>
        <taxon>Pseudomonadati</taxon>
        <taxon>Pseudomonadota</taxon>
        <taxon>Betaproteobacteria</taxon>
        <taxon>Neisseriales</taxon>
        <taxon>Neisseriaceae</taxon>
        <taxon>Simonsiella</taxon>
    </lineage>
</organism>
<dbReference type="eggNOG" id="COG0859">
    <property type="taxonomic scope" value="Bacteria"/>
</dbReference>
<keyword evidence="15" id="KW-1185">Reference proteome</keyword>
<dbReference type="PANTHER" id="PTHR30160:SF19">
    <property type="entry name" value="LIPOPOLYSACCHARIDE HEPTOSYLTRANSFERASE 1"/>
    <property type="match status" value="1"/>
</dbReference>
<dbReference type="InterPro" id="IPR051199">
    <property type="entry name" value="LPS_LOS_Heptosyltrfase"/>
</dbReference>
<dbReference type="EMBL" id="ADCY02000044">
    <property type="protein sequence ID" value="EFG30584.2"/>
    <property type="molecule type" value="Genomic_DNA"/>
</dbReference>
<dbReference type="GO" id="GO:0005886">
    <property type="term" value="C:plasma membrane"/>
    <property type="evidence" value="ECO:0007669"/>
    <property type="project" value="UniProtKB-SubCell"/>
</dbReference>
<evidence type="ECO:0000256" key="2">
    <source>
        <dbReference type="ARBA" id="ARBA00004713"/>
    </source>
</evidence>
<evidence type="ECO:0000313" key="14">
    <source>
        <dbReference type="EMBL" id="EFG30584.2"/>
    </source>
</evidence>
<dbReference type="STRING" id="641147.HMPREF9021_01553"/>
<evidence type="ECO:0000256" key="12">
    <source>
        <dbReference type="ARBA" id="ARBA00044330"/>
    </source>
</evidence>
<evidence type="ECO:0000256" key="8">
    <source>
        <dbReference type="ARBA" id="ARBA00023136"/>
    </source>
</evidence>
<dbReference type="HOGENOM" id="CLU_038371_6_0_4"/>
<keyword evidence="6 14" id="KW-0808">Transferase</keyword>
<dbReference type="SUPFAM" id="SSF53756">
    <property type="entry name" value="UDP-Glycosyltransferase/glycogen phosphorylase"/>
    <property type="match status" value="1"/>
</dbReference>
<comment type="catalytic activity">
    <reaction evidence="13">
        <text>an alpha-Kdo-(2-&gt;4)-alpha-Kdo-(2-&gt;6)-lipid A + ADP-L-glycero-beta-D-manno-heptose = an L-alpha-D-Hep-(1-&gt;5)-[alpha-Kdo-(2-&gt;4)]-alpha-Kdo-(2-&gt;6)-lipid A + ADP + H(+)</text>
        <dbReference type="Rhea" id="RHEA:74067"/>
        <dbReference type="ChEBI" id="CHEBI:15378"/>
        <dbReference type="ChEBI" id="CHEBI:61506"/>
        <dbReference type="ChEBI" id="CHEBI:176431"/>
        <dbReference type="ChEBI" id="CHEBI:193068"/>
        <dbReference type="ChEBI" id="CHEBI:456216"/>
        <dbReference type="EC" id="2.4.99.23"/>
    </reaction>
</comment>
<keyword evidence="4" id="KW-0997">Cell inner membrane</keyword>
<evidence type="ECO:0000256" key="4">
    <source>
        <dbReference type="ARBA" id="ARBA00022519"/>
    </source>
</evidence>
<evidence type="ECO:0000256" key="11">
    <source>
        <dbReference type="ARBA" id="ARBA00044190"/>
    </source>
</evidence>
<dbReference type="CDD" id="cd03789">
    <property type="entry name" value="GT9_LPS_heptosyltransferase"/>
    <property type="match status" value="1"/>
</dbReference>
<keyword evidence="8" id="KW-0472">Membrane</keyword>
<keyword evidence="5" id="KW-0328">Glycosyltransferase</keyword>
<dbReference type="GO" id="GO:0005829">
    <property type="term" value="C:cytosol"/>
    <property type="evidence" value="ECO:0007669"/>
    <property type="project" value="TreeGrafter"/>
</dbReference>
<evidence type="ECO:0000256" key="1">
    <source>
        <dbReference type="ARBA" id="ARBA00004515"/>
    </source>
</evidence>
<dbReference type="InterPro" id="IPR011908">
    <property type="entry name" value="LipoPS_heptosylTferase-I"/>
</dbReference>
<dbReference type="PANTHER" id="PTHR30160">
    <property type="entry name" value="TETRAACYLDISACCHARIDE 4'-KINASE-RELATED"/>
    <property type="match status" value="1"/>
</dbReference>
<dbReference type="NCBIfam" id="TIGR02193">
    <property type="entry name" value="heptsyl_trn_I"/>
    <property type="match status" value="1"/>
</dbReference>
<evidence type="ECO:0000256" key="6">
    <source>
        <dbReference type="ARBA" id="ARBA00022679"/>
    </source>
</evidence>
<evidence type="ECO:0000313" key="15">
    <source>
        <dbReference type="Proteomes" id="UP000017813"/>
    </source>
</evidence>
<name>V9H5Q6_9NEIS</name>
<comment type="subcellular location">
    <subcellularLocation>
        <location evidence="1">Cell inner membrane</location>
        <topology evidence="1">Peripheral membrane protein</topology>
        <orientation evidence="1">Cytoplasmic side</orientation>
    </subcellularLocation>
</comment>
<dbReference type="Proteomes" id="UP000017813">
    <property type="component" value="Unassembled WGS sequence"/>
</dbReference>
<evidence type="ECO:0000256" key="9">
    <source>
        <dbReference type="ARBA" id="ARBA00043995"/>
    </source>
</evidence>
<proteinExistence type="inferred from homology"/>
<dbReference type="GO" id="GO:0009244">
    <property type="term" value="P:lipopolysaccharide core region biosynthetic process"/>
    <property type="evidence" value="ECO:0007669"/>
    <property type="project" value="InterPro"/>
</dbReference>
<keyword evidence="7" id="KW-0448">Lipopolysaccharide biosynthesis</keyword>
<dbReference type="Gene3D" id="3.40.50.2000">
    <property type="entry name" value="Glycogen Phosphorylase B"/>
    <property type="match status" value="2"/>
</dbReference>